<organism evidence="8 9">
    <name type="scientific">Leptobrachium leishanense</name>
    <name type="common">Leishan spiny toad</name>
    <dbReference type="NCBI Taxonomy" id="445787"/>
    <lineage>
        <taxon>Eukaryota</taxon>
        <taxon>Metazoa</taxon>
        <taxon>Chordata</taxon>
        <taxon>Craniata</taxon>
        <taxon>Vertebrata</taxon>
        <taxon>Euteleostomi</taxon>
        <taxon>Amphibia</taxon>
        <taxon>Batrachia</taxon>
        <taxon>Anura</taxon>
        <taxon>Pelobatoidea</taxon>
        <taxon>Megophryidae</taxon>
        <taxon>Leptobrachium</taxon>
    </lineage>
</organism>
<feature type="domain" description="G-protein coupled receptors family 1 profile" evidence="7">
    <location>
        <begin position="60"/>
        <end position="314"/>
    </location>
</feature>
<feature type="transmembrane region" description="Helical" evidence="6">
    <location>
        <begin position="162"/>
        <end position="183"/>
    </location>
</feature>
<feature type="transmembrane region" description="Helical" evidence="6">
    <location>
        <begin position="80"/>
        <end position="97"/>
    </location>
</feature>
<reference evidence="8" key="1">
    <citation type="submission" date="2025-08" db="UniProtKB">
        <authorList>
            <consortium name="Ensembl"/>
        </authorList>
    </citation>
    <scope>IDENTIFICATION</scope>
</reference>
<dbReference type="InterPro" id="IPR000276">
    <property type="entry name" value="GPCR_Rhodpsn"/>
</dbReference>
<evidence type="ECO:0000256" key="3">
    <source>
        <dbReference type="ARBA" id="ARBA00022989"/>
    </source>
</evidence>
<evidence type="ECO:0000313" key="8">
    <source>
        <dbReference type="Ensembl" id="ENSLLEP00000009397.1"/>
    </source>
</evidence>
<feature type="transmembrane region" description="Helical" evidence="6">
    <location>
        <begin position="257"/>
        <end position="280"/>
    </location>
</feature>
<evidence type="ECO:0000256" key="1">
    <source>
        <dbReference type="ARBA" id="ARBA00004370"/>
    </source>
</evidence>
<dbReference type="InterPro" id="IPR017452">
    <property type="entry name" value="GPCR_Rhodpsn_7TM"/>
</dbReference>
<evidence type="ECO:0000256" key="4">
    <source>
        <dbReference type="ARBA" id="ARBA00023136"/>
    </source>
</evidence>
<feature type="region of interest" description="Disordered" evidence="5">
    <location>
        <begin position="1"/>
        <end position="25"/>
    </location>
</feature>
<evidence type="ECO:0000256" key="5">
    <source>
        <dbReference type="SAM" id="MobiDB-lite"/>
    </source>
</evidence>
<feature type="transmembrane region" description="Helical" evidence="6">
    <location>
        <begin position="292"/>
        <end position="313"/>
    </location>
</feature>
<dbReference type="AlphaFoldDB" id="A0A8C5MAZ5"/>
<protein>
    <recommendedName>
        <fullName evidence="7">G-protein coupled receptors family 1 profile domain-containing protein</fullName>
    </recommendedName>
</protein>
<evidence type="ECO:0000313" key="9">
    <source>
        <dbReference type="Proteomes" id="UP000694569"/>
    </source>
</evidence>
<comment type="subcellular location">
    <subcellularLocation>
        <location evidence="1">Membrane</location>
    </subcellularLocation>
</comment>
<feature type="transmembrane region" description="Helical" evidence="6">
    <location>
        <begin position="325"/>
        <end position="342"/>
    </location>
</feature>
<proteinExistence type="predicted"/>
<evidence type="ECO:0000259" key="7">
    <source>
        <dbReference type="PROSITE" id="PS50262"/>
    </source>
</evidence>
<dbReference type="GO" id="GO:0016020">
    <property type="term" value="C:membrane"/>
    <property type="evidence" value="ECO:0007669"/>
    <property type="project" value="UniProtKB-SubCell"/>
</dbReference>
<dbReference type="SUPFAM" id="SSF81321">
    <property type="entry name" value="Family A G protein-coupled receptor-like"/>
    <property type="match status" value="1"/>
</dbReference>
<dbReference type="PANTHER" id="PTHR26451">
    <property type="entry name" value="G_PROTEIN_RECEP_F1_2 DOMAIN-CONTAINING PROTEIN"/>
    <property type="match status" value="1"/>
</dbReference>
<feature type="compositionally biased region" description="Polar residues" evidence="5">
    <location>
        <begin position="1"/>
        <end position="12"/>
    </location>
</feature>
<dbReference type="OrthoDB" id="8856247at2759"/>
<dbReference type="PANTHER" id="PTHR26451:SF928">
    <property type="entry name" value="G-PROTEIN COUPLED RECEPTOR 148-RELATED"/>
    <property type="match status" value="1"/>
</dbReference>
<dbReference type="Pfam" id="PF00001">
    <property type="entry name" value="7tm_1"/>
    <property type="match status" value="1"/>
</dbReference>
<dbReference type="GO" id="GO:0005549">
    <property type="term" value="F:odorant binding"/>
    <property type="evidence" value="ECO:0007669"/>
    <property type="project" value="TreeGrafter"/>
</dbReference>
<feature type="transmembrane region" description="Helical" evidence="6">
    <location>
        <begin position="45"/>
        <end position="68"/>
    </location>
</feature>
<dbReference type="GO" id="GO:0004930">
    <property type="term" value="F:G protein-coupled receptor activity"/>
    <property type="evidence" value="ECO:0007669"/>
    <property type="project" value="InterPro"/>
</dbReference>
<keyword evidence="3 6" id="KW-1133">Transmembrane helix</keyword>
<dbReference type="CDD" id="cd00637">
    <property type="entry name" value="7tm_classA_rhodopsin-like"/>
    <property type="match status" value="1"/>
</dbReference>
<accession>A0A8C5MAZ5</accession>
<dbReference type="Ensembl" id="ENSLLET00000009756.1">
    <property type="protein sequence ID" value="ENSLLEP00000009397.1"/>
    <property type="gene ID" value="ENSLLEG00000005993.1"/>
</dbReference>
<dbReference type="Gene3D" id="1.20.1070.10">
    <property type="entry name" value="Rhodopsin 7-helix transmembrane proteins"/>
    <property type="match status" value="1"/>
</dbReference>
<feature type="transmembrane region" description="Helical" evidence="6">
    <location>
        <begin position="117"/>
        <end position="142"/>
    </location>
</feature>
<dbReference type="GeneTree" id="ENSGT01030000235073"/>
<evidence type="ECO:0000256" key="2">
    <source>
        <dbReference type="ARBA" id="ARBA00022692"/>
    </source>
</evidence>
<reference evidence="8" key="2">
    <citation type="submission" date="2025-09" db="UniProtKB">
        <authorList>
            <consortium name="Ensembl"/>
        </authorList>
    </citation>
    <scope>IDENTIFICATION</scope>
</reference>
<name>A0A8C5MAZ5_9ANUR</name>
<feature type="transmembrane region" description="Helical" evidence="6">
    <location>
        <begin position="213"/>
        <end position="236"/>
    </location>
</feature>
<evidence type="ECO:0000256" key="6">
    <source>
        <dbReference type="SAM" id="Phobius"/>
    </source>
</evidence>
<dbReference type="Proteomes" id="UP000694569">
    <property type="component" value="Unplaced"/>
</dbReference>
<dbReference type="GO" id="GO:0004984">
    <property type="term" value="F:olfactory receptor activity"/>
    <property type="evidence" value="ECO:0007669"/>
    <property type="project" value="TreeGrafter"/>
</dbReference>
<dbReference type="InterPro" id="IPR052921">
    <property type="entry name" value="GPCR1_Superfamily_Member"/>
</dbReference>
<sequence>MNMSECSISLMSQRDGDSNHTQNNQKPMSIHNEWYYHTLLMEMKLFLIPTAVCFVAATLVTPSILFAIFSNFSIRRETRFLLLGNALVSDLIYLALYTATSICNVLNLKIPKVACAFLLFFLAVTYCGGVLTAAGMVVDTYLAILWPLHYFTILPPSRTKKLLMLLWLSSSLVPGVLFITLAFTRKPGPCQPDICSLPVILLMTLHADEAVRLFHILFITAFLLSFSLILCCYLVLCYKTRRTGILKGASSRANVTFSMHHVILGFRFLPLLLLLSESLLYINRMINVETGILLTSIICNVLIVLPNGVSPYLYAFRYREVYKSLSNHMAAFSMLVFIGSALM</sequence>
<keyword evidence="2 6" id="KW-0812">Transmembrane</keyword>
<dbReference type="PROSITE" id="PS50262">
    <property type="entry name" value="G_PROTEIN_RECEP_F1_2"/>
    <property type="match status" value="1"/>
</dbReference>
<keyword evidence="9" id="KW-1185">Reference proteome</keyword>
<keyword evidence="4 6" id="KW-0472">Membrane</keyword>